<dbReference type="Proteomes" id="UP001140949">
    <property type="component" value="Unassembled WGS sequence"/>
</dbReference>
<dbReference type="PANTHER" id="PTHR47201">
    <property type="entry name" value="BNAC09G30780D PROTEIN"/>
    <property type="match status" value="1"/>
</dbReference>
<feature type="repeat" description="WD" evidence="1">
    <location>
        <begin position="685"/>
        <end position="720"/>
    </location>
</feature>
<dbReference type="Gene3D" id="2.130.10.10">
    <property type="entry name" value="YVTN repeat-like/Quinoprotein amine dehydrogenase"/>
    <property type="match status" value="1"/>
</dbReference>
<keyword evidence="1" id="KW-0853">WD repeat</keyword>
<evidence type="ECO:0000256" key="2">
    <source>
        <dbReference type="SAM" id="MobiDB-lite"/>
    </source>
</evidence>
<organism evidence="4 5">
    <name type="scientific">Iris pallida</name>
    <name type="common">Sweet iris</name>
    <dbReference type="NCBI Taxonomy" id="29817"/>
    <lineage>
        <taxon>Eukaryota</taxon>
        <taxon>Viridiplantae</taxon>
        <taxon>Streptophyta</taxon>
        <taxon>Embryophyta</taxon>
        <taxon>Tracheophyta</taxon>
        <taxon>Spermatophyta</taxon>
        <taxon>Magnoliopsida</taxon>
        <taxon>Liliopsida</taxon>
        <taxon>Asparagales</taxon>
        <taxon>Iridaceae</taxon>
        <taxon>Iridoideae</taxon>
        <taxon>Irideae</taxon>
        <taxon>Iris</taxon>
    </lineage>
</organism>
<dbReference type="InterPro" id="IPR015943">
    <property type="entry name" value="WD40/YVTN_repeat-like_dom_sf"/>
</dbReference>
<dbReference type="PROSITE" id="PS50294">
    <property type="entry name" value="WD_REPEATS_REGION"/>
    <property type="match status" value="1"/>
</dbReference>
<dbReference type="GO" id="GO:0080008">
    <property type="term" value="C:Cul4-RING E3 ubiquitin ligase complex"/>
    <property type="evidence" value="ECO:0007669"/>
    <property type="project" value="InterPro"/>
</dbReference>
<feature type="domain" description="DWD hypersensitive to UV-B 1 N-terminal" evidence="3">
    <location>
        <begin position="419"/>
        <end position="464"/>
    </location>
</feature>
<dbReference type="SMART" id="SM00320">
    <property type="entry name" value="WD40"/>
    <property type="match status" value="5"/>
</dbReference>
<reference evidence="4" key="2">
    <citation type="submission" date="2023-04" db="EMBL/GenBank/DDBJ databases">
        <authorList>
            <person name="Bruccoleri R.E."/>
            <person name="Oakeley E.J."/>
            <person name="Faust A.-M."/>
            <person name="Dessus-Babus S."/>
            <person name="Altorfer M."/>
            <person name="Burckhardt D."/>
            <person name="Oertli M."/>
            <person name="Naumann U."/>
            <person name="Petersen F."/>
            <person name="Wong J."/>
        </authorList>
    </citation>
    <scope>NUCLEOTIDE SEQUENCE</scope>
    <source>
        <strain evidence="4">GSM-AAB239-AS_SAM_17_03QT</strain>
        <tissue evidence="4">Leaf</tissue>
    </source>
</reference>
<accession>A0AAX6EN89</accession>
<dbReference type="GO" id="GO:0071493">
    <property type="term" value="P:cellular response to UV-B"/>
    <property type="evidence" value="ECO:0007669"/>
    <property type="project" value="InterPro"/>
</dbReference>
<dbReference type="InterPro" id="IPR046377">
    <property type="entry name" value="DHU1"/>
</dbReference>
<evidence type="ECO:0000259" key="3">
    <source>
        <dbReference type="Pfam" id="PF20919"/>
    </source>
</evidence>
<dbReference type="EMBL" id="JANAVB010035420">
    <property type="protein sequence ID" value="KAJ6805309.1"/>
    <property type="molecule type" value="Genomic_DNA"/>
</dbReference>
<dbReference type="AlphaFoldDB" id="A0AAX6EN89"/>
<evidence type="ECO:0000313" key="4">
    <source>
        <dbReference type="EMBL" id="KAJ6805309.1"/>
    </source>
</evidence>
<dbReference type="PROSITE" id="PS50082">
    <property type="entry name" value="WD_REPEATS_2"/>
    <property type="match status" value="1"/>
</dbReference>
<gene>
    <name evidence="4" type="ORF">M6B38_179235</name>
</gene>
<dbReference type="PANTHER" id="PTHR47201:SF1">
    <property type="entry name" value="PROTEIN DWD HYPERSENSITIVE TO UV-B 1"/>
    <property type="match status" value="1"/>
</dbReference>
<proteinExistence type="predicted"/>
<dbReference type="SUPFAM" id="SSF52058">
    <property type="entry name" value="L domain-like"/>
    <property type="match status" value="1"/>
</dbReference>
<sequence length="888" mass="100192">MASDLSQLESSYLNSCKKQDVLPNFSILSSFSKVRHQMQGHCVLEIYIDQLMSSDFPPLIDALSPICLSGISAVDVCQKSSDISLNGEHVLSLLHAVNHKLRLVDLIGWSSWKNILQDVCERGLRCQMLNFQFSPIRKLNMNGNFFHLQTLNLDFSIHLTSFQVNCFSCMPNLMHLSMCATSITNLWTTCAALLKLPSLMELRFQKCFCCYGTGPCPKSVEESSTYRLRKIHSGQLHQYSSTRSPSLMNENILHQNLEYPITETTGELCSDDDSFTNQEMLQRTTEELTNESDLFFSSGRQAIGDWLDEQMSSDVFMSPSDQNVSFNGSAPVPTDYQLIEEVVYSSRGIQNGASDIERIVDPKNSIFVGHESFDQSSSPFVSENLSSDSKISTEDDESSSVNVLNPRDTSESQKLAIKKPIAHNPSPICFEKYYREYMISSLPHLKVLDNLPVKKAEREQAKEMIKKYYEYIPYNRQYKESVVSILQKREVGRSGVSHKRSNMKHPYSRESSHSFTRSLSAAKMCSSPWPHLVQLSKIKGNSMEEIKTFRPRQFEYHPCNPSLMVFGTLDGELVVVNHESQKLIGYLPSAGAIHSILGLCWLKKYPSKLIAGSDNGSLKLYDVRQMSSAVTDRYCSLDPSDSFDEFDQLTSVHINSTDEYFLVSGFSNHVALYDIGSGKRLQFLKDLHREHINVVKFSHHSPSIFATASFDQDVKLWDLRQAPSKPCYTASSSRGNVMVCFSPDDHYLLASAVDNEVKQLLAVDGRLHMEFDIASIGSAQNYTRSYYMNGRDYVISGSCEENAVRICCAKTGRRLRDISVEGKGSKNSMFVQSLRGDPYRPFHMSVLAAYQRPCTKSEIIKVNLLATDDRLKEDSDFGHNNTLPRLGG</sequence>
<dbReference type="Pfam" id="PF20919">
    <property type="entry name" value="DHU1_N"/>
    <property type="match status" value="2"/>
</dbReference>
<dbReference type="InterPro" id="IPR032675">
    <property type="entry name" value="LRR_dom_sf"/>
</dbReference>
<reference evidence="4" key="1">
    <citation type="journal article" date="2023" name="GigaByte">
        <title>Genome assembly of the bearded iris, Iris pallida Lam.</title>
        <authorList>
            <person name="Bruccoleri R.E."/>
            <person name="Oakeley E.J."/>
            <person name="Faust A.M.E."/>
            <person name="Altorfer M."/>
            <person name="Dessus-Babus S."/>
            <person name="Burckhardt D."/>
            <person name="Oertli M."/>
            <person name="Naumann U."/>
            <person name="Petersen F."/>
            <person name="Wong J."/>
        </authorList>
    </citation>
    <scope>NUCLEOTIDE SEQUENCE</scope>
    <source>
        <strain evidence="4">GSM-AAB239-AS_SAM_17_03QT</strain>
    </source>
</reference>
<dbReference type="Pfam" id="PF00400">
    <property type="entry name" value="WD40"/>
    <property type="match status" value="1"/>
</dbReference>
<dbReference type="SUPFAM" id="SSF50978">
    <property type="entry name" value="WD40 repeat-like"/>
    <property type="match status" value="1"/>
</dbReference>
<evidence type="ECO:0000256" key="1">
    <source>
        <dbReference type="PROSITE-ProRule" id="PRU00221"/>
    </source>
</evidence>
<feature type="compositionally biased region" description="Polar residues" evidence="2">
    <location>
        <begin position="374"/>
        <end position="390"/>
    </location>
</feature>
<dbReference type="InterPro" id="IPR001680">
    <property type="entry name" value="WD40_rpt"/>
</dbReference>
<name>A0AAX6EN89_IRIPA</name>
<dbReference type="InterPro" id="IPR048514">
    <property type="entry name" value="DHU1_N"/>
</dbReference>
<dbReference type="Gene3D" id="3.80.10.10">
    <property type="entry name" value="Ribonuclease Inhibitor"/>
    <property type="match status" value="2"/>
</dbReference>
<keyword evidence="5" id="KW-1185">Reference proteome</keyword>
<feature type="domain" description="DWD hypersensitive to UV-B 1 N-terminal" evidence="3">
    <location>
        <begin position="5"/>
        <end position="224"/>
    </location>
</feature>
<dbReference type="InterPro" id="IPR036322">
    <property type="entry name" value="WD40_repeat_dom_sf"/>
</dbReference>
<feature type="region of interest" description="Disordered" evidence="2">
    <location>
        <begin position="374"/>
        <end position="409"/>
    </location>
</feature>
<comment type="caution">
    <text evidence="4">The sequence shown here is derived from an EMBL/GenBank/DDBJ whole genome shotgun (WGS) entry which is preliminary data.</text>
</comment>
<protein>
    <recommendedName>
        <fullName evidence="3">DWD hypersensitive to UV-B 1 N-terminal domain-containing protein</fullName>
    </recommendedName>
</protein>
<evidence type="ECO:0000313" key="5">
    <source>
        <dbReference type="Proteomes" id="UP001140949"/>
    </source>
</evidence>